<dbReference type="EMBL" id="JARZFX010000009">
    <property type="protein sequence ID" value="MEC5424989.1"/>
    <property type="molecule type" value="Genomic_DNA"/>
</dbReference>
<protein>
    <submittedName>
        <fullName evidence="1">VLRF1 family aeRF1-type release factor</fullName>
    </submittedName>
</protein>
<sequence>MDLNKELKEMAKIRKDGPNKVFTMYLNTDPSDPDQQGGKWKINFKNGMRNFEQYLEEDDNKEELKNFQLVKKKVEKFVHANELEFLKGVVVFATADEEVWFADRIQMRLKTEFFWQETPELGQLKKLQELFPKSGIILVQQSEVKIIESYLNEIQGTDSYELDLNTDDWRQKLGPRKGNTAMGPGSTNLQKDNFEARYEANQQRWYKKIAPKLDRRAKENNWEKIYIVGEADSSNELKKQMNKPVDEVIQKNMLDHEETKVLQEVFG</sequence>
<proteinExistence type="predicted"/>
<keyword evidence="2" id="KW-1185">Reference proteome</keyword>
<organism evidence="1 2">
    <name type="scientific">Virgibacillus tibetensis</name>
    <dbReference type="NCBI Taxonomy" id="3042313"/>
    <lineage>
        <taxon>Bacteria</taxon>
        <taxon>Bacillati</taxon>
        <taxon>Bacillota</taxon>
        <taxon>Bacilli</taxon>
        <taxon>Bacillales</taxon>
        <taxon>Bacillaceae</taxon>
        <taxon>Virgibacillus</taxon>
    </lineage>
</organism>
<dbReference type="Pfam" id="PF18846">
    <property type="entry name" value="baeRF_family5"/>
    <property type="match status" value="1"/>
</dbReference>
<evidence type="ECO:0000313" key="1">
    <source>
        <dbReference type="EMBL" id="MEC5424989.1"/>
    </source>
</evidence>
<dbReference type="InterPro" id="IPR040983">
    <property type="entry name" value="Bact_RF_family5"/>
</dbReference>
<evidence type="ECO:0000313" key="2">
    <source>
        <dbReference type="Proteomes" id="UP001335737"/>
    </source>
</evidence>
<gene>
    <name evidence="1" type="ORF">QGM71_15990</name>
</gene>
<accession>A0ABU6KJG1</accession>
<dbReference type="Proteomes" id="UP001335737">
    <property type="component" value="Unassembled WGS sequence"/>
</dbReference>
<comment type="caution">
    <text evidence="1">The sequence shown here is derived from an EMBL/GenBank/DDBJ whole genome shotgun (WGS) entry which is preliminary data.</text>
</comment>
<name>A0ABU6KJG1_9BACI</name>
<reference evidence="1 2" key="1">
    <citation type="journal article" date="2024" name="Int. J. Syst. Evol. Microbiol.">
        <title>Virgibacillus tibetensis sp. nov., isolated from salt lake on the Tibetan Plateau of China.</title>
        <authorList>
            <person name="Phurbu D."/>
            <person name="Liu Z.-X."/>
            <person name="Wang R."/>
            <person name="Zheng Y.-Y."/>
            <person name="Liu H.-C."/>
            <person name="Zhou Y.-G."/>
            <person name="Yu Y.-J."/>
            <person name="Li A.-H."/>
        </authorList>
    </citation>
    <scope>NUCLEOTIDE SEQUENCE [LARGE SCALE GENOMIC DNA]</scope>
    <source>
        <strain evidence="1 2">C22-A2</strain>
    </source>
</reference>
<dbReference type="RefSeq" id="WP_327608545.1">
    <property type="nucleotide sequence ID" value="NZ_JARZFX010000009.1"/>
</dbReference>